<evidence type="ECO:0000256" key="2">
    <source>
        <dbReference type="RuleBase" id="RU362080"/>
    </source>
</evidence>
<dbReference type="RefSeq" id="WP_019116108.1">
    <property type="nucleotide sequence ID" value="NZ_JAGGLO010000005.1"/>
</dbReference>
<protein>
    <recommendedName>
        <fullName evidence="2">Antitoxin</fullName>
    </recommendedName>
</protein>
<comment type="function">
    <text evidence="2">Antitoxin component of a type II toxin-antitoxin (TA) system.</text>
</comment>
<reference evidence="4" key="1">
    <citation type="submission" date="2023-07" db="EMBL/GenBank/DDBJ databases">
        <title>FDA dAtabase for Regulatory Grade micrObial Sequences (FDA-ARGOS): Supporting development and validation of Infectious Disease Dx tests.</title>
        <authorList>
            <person name="Sproer C."/>
            <person name="Gronow S."/>
            <person name="Severitt S."/>
            <person name="Schroder I."/>
            <person name="Tallon L."/>
            <person name="Sadzewicz L."/>
            <person name="Zhao X."/>
            <person name="Boylan J."/>
            <person name="Ott S."/>
            <person name="Bowen H."/>
            <person name="Vavikolanu K."/>
            <person name="Hazen T."/>
            <person name="Aluvathingal J."/>
            <person name="Nadendla S."/>
            <person name="Lowell S."/>
            <person name="Myers T."/>
            <person name="Yan Y."/>
        </authorList>
    </citation>
    <scope>NUCLEOTIDE SEQUENCE [LARGE SCALE GENOMIC DNA]</scope>
    <source>
        <strain evidence="4">FDAARGOS_1538</strain>
    </source>
</reference>
<dbReference type="InterPro" id="IPR006442">
    <property type="entry name" value="Antitoxin_Phd/YefM"/>
</dbReference>
<evidence type="ECO:0000313" key="3">
    <source>
        <dbReference type="EMBL" id="MCA2095607.1"/>
    </source>
</evidence>
<accession>A0ABS7YZ19</accession>
<name>A0ABS7YZ19_9FIRM</name>
<dbReference type="Gene3D" id="3.40.1620.10">
    <property type="entry name" value="YefM-like domain"/>
    <property type="match status" value="1"/>
</dbReference>
<dbReference type="Proteomes" id="UP001198374">
    <property type="component" value="Unassembled WGS sequence"/>
</dbReference>
<proteinExistence type="inferred from homology"/>
<gene>
    <name evidence="3" type="ORF">LDJ82_01505</name>
</gene>
<comment type="caution">
    <text evidence="3">The sequence shown here is derived from an EMBL/GenBank/DDBJ whole genome shotgun (WGS) entry which is preliminary data.</text>
</comment>
<evidence type="ECO:0000256" key="1">
    <source>
        <dbReference type="ARBA" id="ARBA00009981"/>
    </source>
</evidence>
<comment type="similarity">
    <text evidence="1 2">Belongs to the phD/YefM antitoxin family.</text>
</comment>
<keyword evidence="4" id="KW-1185">Reference proteome</keyword>
<dbReference type="Pfam" id="PF02604">
    <property type="entry name" value="PhdYeFM_antitox"/>
    <property type="match status" value="1"/>
</dbReference>
<evidence type="ECO:0000313" key="4">
    <source>
        <dbReference type="Proteomes" id="UP001198374"/>
    </source>
</evidence>
<dbReference type="InterPro" id="IPR036165">
    <property type="entry name" value="YefM-like_sf"/>
</dbReference>
<dbReference type="NCBIfam" id="TIGR01552">
    <property type="entry name" value="phd_fam"/>
    <property type="match status" value="1"/>
</dbReference>
<organism evidence="3 4">
    <name type="scientific">Anaerococcus degeneri</name>
    <dbReference type="NCBI Taxonomy" id="361500"/>
    <lineage>
        <taxon>Bacteria</taxon>
        <taxon>Bacillati</taxon>
        <taxon>Bacillota</taxon>
        <taxon>Tissierellia</taxon>
        <taxon>Tissierellales</taxon>
        <taxon>Peptoniphilaceae</taxon>
        <taxon>Anaerococcus</taxon>
    </lineage>
</organism>
<sequence>MKEKDSKTTMDFYNMSDFLKGQSSKIITKLSDNDEAAFILKNGKPKAVLISKERYDRLIKTGIDILEY</sequence>
<dbReference type="SUPFAM" id="SSF143120">
    <property type="entry name" value="YefM-like"/>
    <property type="match status" value="1"/>
</dbReference>
<dbReference type="EMBL" id="JAIWIY010000001">
    <property type="protein sequence ID" value="MCA2095607.1"/>
    <property type="molecule type" value="Genomic_DNA"/>
</dbReference>